<proteinExistence type="predicted"/>
<dbReference type="SUPFAM" id="SSF63817">
    <property type="entry name" value="Sortase"/>
    <property type="match status" value="1"/>
</dbReference>
<dbReference type="Gene3D" id="2.40.260.10">
    <property type="entry name" value="Sortase"/>
    <property type="match status" value="1"/>
</dbReference>
<comment type="caution">
    <text evidence="3">The sequence shown here is derived from an EMBL/GenBank/DDBJ whole genome shotgun (WGS) entry which is preliminary data.</text>
</comment>
<evidence type="ECO:0008006" key="5">
    <source>
        <dbReference type="Google" id="ProtNLM"/>
    </source>
</evidence>
<dbReference type="NCBIfam" id="TIGR01076">
    <property type="entry name" value="sortase_fam"/>
    <property type="match status" value="1"/>
</dbReference>
<dbReference type="InterPro" id="IPR005754">
    <property type="entry name" value="Sortase"/>
</dbReference>
<keyword evidence="2" id="KW-0812">Transmembrane</keyword>
<sequence>MQIVLYDASWPKTGFILPTPPVKTAVVAPPAQKLFRSLGLNLIFVAILGIFFVSLPAIIPKISSQVKPKAEVEPIQLTFGQMAQQEQLAKEAREALDRKLASEEAQKYNVPTDFSIVIPKISAAARVIANVDPADEEAYRNALKLGVSHAQGTAFPGNKGTIYLFAHSTNTLANVSRYNAIFYQLKDLEAGDKVIIFYTGRQFIYQVVNKQIIGAKDVSWLSDSGEEKLVLQTCWPPGTSLKRLIIVAKPV</sequence>
<evidence type="ECO:0000256" key="1">
    <source>
        <dbReference type="ARBA" id="ARBA00022801"/>
    </source>
</evidence>
<name>A0A2H0WNS5_9BACT</name>
<protein>
    <recommendedName>
        <fullName evidence="5">Sortase</fullName>
    </recommendedName>
</protein>
<dbReference type="InterPro" id="IPR023365">
    <property type="entry name" value="Sortase_dom-sf"/>
</dbReference>
<dbReference type="EMBL" id="PEZI01000074">
    <property type="protein sequence ID" value="PIS14265.1"/>
    <property type="molecule type" value="Genomic_DNA"/>
</dbReference>
<evidence type="ECO:0000313" key="4">
    <source>
        <dbReference type="Proteomes" id="UP000230775"/>
    </source>
</evidence>
<dbReference type="Pfam" id="PF04203">
    <property type="entry name" value="Sortase"/>
    <property type="match status" value="1"/>
</dbReference>
<organism evidence="3 4">
    <name type="scientific">Candidatus Shapirobacteria bacterium CG09_land_8_20_14_0_10_39_12</name>
    <dbReference type="NCBI Taxonomy" id="1974885"/>
    <lineage>
        <taxon>Bacteria</taxon>
        <taxon>Candidatus Shapironibacteriota</taxon>
    </lineage>
</organism>
<evidence type="ECO:0000313" key="3">
    <source>
        <dbReference type="EMBL" id="PIS14265.1"/>
    </source>
</evidence>
<feature type="transmembrane region" description="Helical" evidence="2">
    <location>
        <begin position="38"/>
        <end position="59"/>
    </location>
</feature>
<gene>
    <name evidence="3" type="ORF">COT64_03535</name>
</gene>
<accession>A0A2H0WNS5</accession>
<dbReference type="Proteomes" id="UP000230775">
    <property type="component" value="Unassembled WGS sequence"/>
</dbReference>
<keyword evidence="2" id="KW-0472">Membrane</keyword>
<evidence type="ECO:0000256" key="2">
    <source>
        <dbReference type="SAM" id="Phobius"/>
    </source>
</evidence>
<keyword evidence="1" id="KW-0378">Hydrolase</keyword>
<dbReference type="AlphaFoldDB" id="A0A2H0WNS5"/>
<dbReference type="CDD" id="cd05830">
    <property type="entry name" value="Sortase_E"/>
    <property type="match status" value="1"/>
</dbReference>
<keyword evidence="2" id="KW-1133">Transmembrane helix</keyword>
<dbReference type="InterPro" id="IPR042003">
    <property type="entry name" value="Sortase_E"/>
</dbReference>
<reference evidence="4" key="1">
    <citation type="submission" date="2017-09" db="EMBL/GenBank/DDBJ databases">
        <title>Depth-based differentiation of microbial function through sediment-hosted aquifers and enrichment of novel symbionts in the deep terrestrial subsurface.</title>
        <authorList>
            <person name="Probst A.J."/>
            <person name="Ladd B."/>
            <person name="Jarett J.K."/>
            <person name="Geller-Mcgrath D.E."/>
            <person name="Sieber C.M.K."/>
            <person name="Emerson J.B."/>
            <person name="Anantharaman K."/>
            <person name="Thomas B.C."/>
            <person name="Malmstrom R."/>
            <person name="Stieglmeier M."/>
            <person name="Klingl A."/>
            <person name="Woyke T."/>
            <person name="Ryan C.M."/>
            <person name="Banfield J.F."/>
        </authorList>
    </citation>
    <scope>NUCLEOTIDE SEQUENCE [LARGE SCALE GENOMIC DNA]</scope>
</reference>
<dbReference type="GO" id="GO:0016787">
    <property type="term" value="F:hydrolase activity"/>
    <property type="evidence" value="ECO:0007669"/>
    <property type="project" value="UniProtKB-KW"/>
</dbReference>